<comment type="subcellular location">
    <subcellularLocation>
        <location evidence="3">Cytoplasm</location>
    </subcellularLocation>
</comment>
<accession>A0A1W6JYU5</accession>
<protein>
    <recommendedName>
        <fullName evidence="3">Urease subunit gamma/beta</fullName>
        <ecNumber evidence="3">3.5.1.5</ecNumber>
    </recommendedName>
    <alternativeName>
        <fullName evidence="3">Urea amidohydrolase subunit gamma/beta</fullName>
    </alternativeName>
</protein>
<dbReference type="Pfam" id="PF00699">
    <property type="entry name" value="Urease_beta"/>
    <property type="match status" value="1"/>
</dbReference>
<dbReference type="InterPro" id="IPR036461">
    <property type="entry name" value="Urease_betasu_sf"/>
</dbReference>
<dbReference type="InterPro" id="IPR008223">
    <property type="entry name" value="Urease_gamma-beta_su"/>
</dbReference>
<comment type="pathway">
    <text evidence="1 3">Nitrogen metabolism; urea degradation; CO(2) and NH(3) from urea (urease route): step 1/1.</text>
</comment>
<reference evidence="4 5" key="1">
    <citation type="submission" date="2017-03" db="EMBL/GenBank/DDBJ databases">
        <title>Sulfur activation and transportation mechanism of thermophilic Archaea Acidianus manzaensis YN-25.</title>
        <authorList>
            <person name="Ma Y."/>
            <person name="Yang Y."/>
            <person name="Xia J."/>
        </authorList>
    </citation>
    <scope>NUCLEOTIDE SEQUENCE [LARGE SCALE GENOMIC DNA]</scope>
    <source>
        <strain evidence="4 5">YN-25</strain>
    </source>
</reference>
<keyword evidence="2 3" id="KW-0378">Hydrolase</keyword>
<dbReference type="OrthoDB" id="42431at2157"/>
<dbReference type="GO" id="GO:0016151">
    <property type="term" value="F:nickel cation binding"/>
    <property type="evidence" value="ECO:0007669"/>
    <property type="project" value="InterPro"/>
</dbReference>
<dbReference type="SUPFAM" id="SSF54111">
    <property type="entry name" value="Urease, gamma-subunit"/>
    <property type="match status" value="1"/>
</dbReference>
<dbReference type="PIRSF" id="PIRSF001225">
    <property type="entry name" value="Urease_gammabeta"/>
    <property type="match status" value="1"/>
</dbReference>
<dbReference type="RefSeq" id="WP_148691182.1">
    <property type="nucleotide sequence ID" value="NZ_CP020477.1"/>
</dbReference>
<comment type="similarity">
    <text evidence="3">In the N-terminal section; belongs to the urease gamma subunit family.</text>
</comment>
<evidence type="ECO:0000313" key="4">
    <source>
        <dbReference type="EMBL" id="ARM75412.1"/>
    </source>
</evidence>
<dbReference type="EMBL" id="CP020477">
    <property type="protein sequence ID" value="ARM75412.1"/>
    <property type="molecule type" value="Genomic_DNA"/>
</dbReference>
<proteinExistence type="inferred from homology"/>
<dbReference type="HAMAP" id="MF_01955">
    <property type="entry name" value="Urease_beta_gamma"/>
    <property type="match status" value="1"/>
</dbReference>
<keyword evidence="3" id="KW-0963">Cytoplasm</keyword>
<dbReference type="NCBIfam" id="NF009671">
    <property type="entry name" value="PRK13192.1"/>
    <property type="match status" value="1"/>
</dbReference>
<dbReference type="NCBIfam" id="TIGR00192">
    <property type="entry name" value="urease_beta"/>
    <property type="match status" value="1"/>
</dbReference>
<dbReference type="CDD" id="cd00407">
    <property type="entry name" value="Urease_beta"/>
    <property type="match status" value="1"/>
</dbReference>
<dbReference type="Proteomes" id="UP000193404">
    <property type="component" value="Chromosome"/>
</dbReference>
<evidence type="ECO:0000256" key="2">
    <source>
        <dbReference type="ARBA" id="ARBA00022801"/>
    </source>
</evidence>
<dbReference type="Gene3D" id="2.10.150.10">
    <property type="entry name" value="Urease, beta subunit"/>
    <property type="match status" value="1"/>
</dbReference>
<dbReference type="InterPro" id="IPR002026">
    <property type="entry name" value="Urease_gamma/gamma-beta_su"/>
</dbReference>
<comment type="catalytic activity">
    <reaction evidence="3">
        <text>urea + 2 H2O + H(+) = hydrogencarbonate + 2 NH4(+)</text>
        <dbReference type="Rhea" id="RHEA:20557"/>
        <dbReference type="ChEBI" id="CHEBI:15377"/>
        <dbReference type="ChEBI" id="CHEBI:15378"/>
        <dbReference type="ChEBI" id="CHEBI:16199"/>
        <dbReference type="ChEBI" id="CHEBI:17544"/>
        <dbReference type="ChEBI" id="CHEBI:28938"/>
        <dbReference type="EC" id="3.5.1.5"/>
    </reaction>
</comment>
<dbReference type="SUPFAM" id="SSF51278">
    <property type="entry name" value="Urease, beta-subunit"/>
    <property type="match status" value="1"/>
</dbReference>
<dbReference type="AlphaFoldDB" id="A0A1W6JYU5"/>
<dbReference type="STRING" id="282676.B6F84_04795"/>
<sequence>MLFTPREQEKLLLSWAAELARRRKAKGLKLNYEEALAIITDYIIESAREGKRMSEIITGAQQLLKEEDVMDEVPEMLDIVQVEATFPDGTKLVTVRNPIKSNKKALNTFIIQPGEVELNEDEVKLEVVNSGDRPIQVSSHFHFFEVNKNLKFDREKAFGMRLNIPAGTSIRFEPGEKKIISLTKIKGNRRVTGLNGLTEGSLDYNKKEALEKAKEKGFA</sequence>
<dbReference type="GO" id="GO:0009039">
    <property type="term" value="F:urease activity"/>
    <property type="evidence" value="ECO:0007669"/>
    <property type="project" value="UniProtKB-UniRule"/>
</dbReference>
<evidence type="ECO:0000313" key="5">
    <source>
        <dbReference type="Proteomes" id="UP000193404"/>
    </source>
</evidence>
<dbReference type="InterPro" id="IPR002019">
    <property type="entry name" value="Urease_beta-like"/>
</dbReference>
<dbReference type="GeneID" id="41590213"/>
<evidence type="ECO:0000256" key="3">
    <source>
        <dbReference type="HAMAP-Rule" id="MF_01955"/>
    </source>
</evidence>
<dbReference type="CDD" id="cd00390">
    <property type="entry name" value="Urease_gamma"/>
    <property type="match status" value="1"/>
</dbReference>
<dbReference type="NCBIfam" id="TIGR00193">
    <property type="entry name" value="urease_gam"/>
    <property type="match status" value="1"/>
</dbReference>
<dbReference type="KEGG" id="aman:B6F84_04795"/>
<comment type="subunit">
    <text evidence="3">Heterohexamer of 3 UreC (alpha) and 3 UreAB (gamma/beta) subunits.</text>
</comment>
<name>A0A1W6JYU5_9CREN</name>
<feature type="region of interest" description="Urease beta" evidence="3">
    <location>
        <begin position="102"/>
        <end position="219"/>
    </location>
</feature>
<dbReference type="NCBIfam" id="NF009712">
    <property type="entry name" value="PRK13241.1"/>
    <property type="match status" value="1"/>
</dbReference>
<dbReference type="PANTHER" id="PTHR33569:SF1">
    <property type="entry name" value="UREASE"/>
    <property type="match status" value="1"/>
</dbReference>
<comment type="similarity">
    <text evidence="3">In the C-terminal section; belongs to the urease beta subunit family.</text>
</comment>
<dbReference type="GO" id="GO:0035550">
    <property type="term" value="C:urease complex"/>
    <property type="evidence" value="ECO:0007669"/>
    <property type="project" value="InterPro"/>
</dbReference>
<dbReference type="Pfam" id="PF00547">
    <property type="entry name" value="Urease_gamma"/>
    <property type="match status" value="1"/>
</dbReference>
<gene>
    <name evidence="3" type="primary">ureAB</name>
    <name evidence="4" type="ORF">B6F84_04795</name>
</gene>
<dbReference type="InterPro" id="IPR050069">
    <property type="entry name" value="Urease_subunit"/>
</dbReference>
<dbReference type="EC" id="3.5.1.5" evidence="3"/>
<dbReference type="GO" id="GO:0043419">
    <property type="term" value="P:urea catabolic process"/>
    <property type="evidence" value="ECO:0007669"/>
    <property type="project" value="UniProtKB-UniRule"/>
</dbReference>
<dbReference type="PANTHER" id="PTHR33569">
    <property type="entry name" value="UREASE"/>
    <property type="match status" value="1"/>
</dbReference>
<dbReference type="UniPathway" id="UPA00258">
    <property type="reaction ID" value="UER00370"/>
</dbReference>
<evidence type="ECO:0000256" key="1">
    <source>
        <dbReference type="ARBA" id="ARBA00004897"/>
    </source>
</evidence>
<dbReference type="InterPro" id="IPR036463">
    <property type="entry name" value="Urease_gamma_sf"/>
</dbReference>
<dbReference type="FunFam" id="2.10.150.10:FF:000001">
    <property type="entry name" value="Urease subunit beta"/>
    <property type="match status" value="1"/>
</dbReference>
<keyword evidence="5" id="KW-1185">Reference proteome</keyword>
<dbReference type="Gene3D" id="3.30.280.10">
    <property type="entry name" value="Urease, gamma-like subunit"/>
    <property type="match status" value="1"/>
</dbReference>
<feature type="region of interest" description="Urease gamma" evidence="3">
    <location>
        <begin position="1"/>
        <end position="101"/>
    </location>
</feature>
<organism evidence="4 5">
    <name type="scientific">Acidianus manzaensis</name>
    <dbReference type="NCBI Taxonomy" id="282676"/>
    <lineage>
        <taxon>Archaea</taxon>
        <taxon>Thermoproteota</taxon>
        <taxon>Thermoprotei</taxon>
        <taxon>Sulfolobales</taxon>
        <taxon>Sulfolobaceae</taxon>
        <taxon>Acidianus</taxon>
    </lineage>
</organism>